<proteinExistence type="predicted"/>
<dbReference type="Pfam" id="PF01486">
    <property type="entry name" value="K-box"/>
    <property type="match status" value="1"/>
</dbReference>
<dbReference type="GO" id="GO:0005634">
    <property type="term" value="C:nucleus"/>
    <property type="evidence" value="ECO:0007669"/>
    <property type="project" value="InterPro"/>
</dbReference>
<feature type="domain" description="K-box" evidence="2">
    <location>
        <begin position="33"/>
        <end position="123"/>
    </location>
</feature>
<dbReference type="InterPro" id="IPR002487">
    <property type="entry name" value="TF_Kbox"/>
</dbReference>
<name>A0AAV2FA75_9ROSI</name>
<reference evidence="3 4" key="1">
    <citation type="submission" date="2024-04" db="EMBL/GenBank/DDBJ databases">
        <authorList>
            <person name="Fracassetti M."/>
        </authorList>
    </citation>
    <scope>NUCLEOTIDE SEQUENCE [LARGE SCALE GENOMIC DNA]</scope>
</reference>
<gene>
    <name evidence="3" type="ORF">LTRI10_LOCUS35623</name>
</gene>
<evidence type="ECO:0000256" key="1">
    <source>
        <dbReference type="SAM" id="Coils"/>
    </source>
</evidence>
<keyword evidence="1" id="KW-0175">Coiled coil</keyword>
<keyword evidence="4" id="KW-1185">Reference proteome</keyword>
<evidence type="ECO:0000313" key="3">
    <source>
        <dbReference type="EMBL" id="CAL1395171.1"/>
    </source>
</evidence>
<organism evidence="3 4">
    <name type="scientific">Linum trigynum</name>
    <dbReference type="NCBI Taxonomy" id="586398"/>
    <lineage>
        <taxon>Eukaryota</taxon>
        <taxon>Viridiplantae</taxon>
        <taxon>Streptophyta</taxon>
        <taxon>Embryophyta</taxon>
        <taxon>Tracheophyta</taxon>
        <taxon>Spermatophyta</taxon>
        <taxon>Magnoliopsida</taxon>
        <taxon>eudicotyledons</taxon>
        <taxon>Gunneridae</taxon>
        <taxon>Pentapetalae</taxon>
        <taxon>rosids</taxon>
        <taxon>fabids</taxon>
        <taxon>Malpighiales</taxon>
        <taxon>Linaceae</taxon>
        <taxon>Linum</taxon>
    </lineage>
</organism>
<protein>
    <recommendedName>
        <fullName evidence="2">K-box domain-containing protein</fullName>
    </recommendedName>
</protein>
<dbReference type="Proteomes" id="UP001497516">
    <property type="component" value="Chromosome 6"/>
</dbReference>
<accession>A0AAV2FA75</accession>
<dbReference type="EMBL" id="OZ034819">
    <property type="protein sequence ID" value="CAL1395171.1"/>
    <property type="molecule type" value="Genomic_DNA"/>
</dbReference>
<dbReference type="GO" id="GO:0003700">
    <property type="term" value="F:DNA-binding transcription factor activity"/>
    <property type="evidence" value="ECO:0007669"/>
    <property type="project" value="InterPro"/>
</dbReference>
<dbReference type="AlphaFoldDB" id="A0AAV2FA75"/>
<evidence type="ECO:0000259" key="2">
    <source>
        <dbReference type="PROSITE" id="PS51297"/>
    </source>
</evidence>
<evidence type="ECO:0000313" key="4">
    <source>
        <dbReference type="Proteomes" id="UP001497516"/>
    </source>
</evidence>
<dbReference type="PROSITE" id="PS51297">
    <property type="entry name" value="K_BOX"/>
    <property type="match status" value="1"/>
</dbReference>
<sequence length="190" mass="22047">MTWFWFFSIIKTIEKYQRYTYGQLESDLSSNDSQNTYQEYLQLKANVESHQRSQRHLLGEELVNLGTNELEQLENQLDGALEQIRLTKNQFIANRLLELKRKEEMLEETNNALRIKLEETDAVLRSSSWEVGEQSGVPPHQQQETMDSHCRNNPLQMSCGPMEIDDRPRSAVASTSENVNGLLNRPGWMA</sequence>
<feature type="coiled-coil region" evidence="1">
    <location>
        <begin position="63"/>
        <end position="119"/>
    </location>
</feature>